<dbReference type="EMBL" id="CM007383">
    <property type="protein sequence ID" value="ONK76270.1"/>
    <property type="molecule type" value="Genomic_DNA"/>
</dbReference>
<evidence type="ECO:0000313" key="2">
    <source>
        <dbReference type="Proteomes" id="UP000243459"/>
    </source>
</evidence>
<organism evidence="1 2">
    <name type="scientific">Asparagus officinalis</name>
    <name type="common">Garden asparagus</name>
    <dbReference type="NCBI Taxonomy" id="4686"/>
    <lineage>
        <taxon>Eukaryota</taxon>
        <taxon>Viridiplantae</taxon>
        <taxon>Streptophyta</taxon>
        <taxon>Embryophyta</taxon>
        <taxon>Tracheophyta</taxon>
        <taxon>Spermatophyta</taxon>
        <taxon>Magnoliopsida</taxon>
        <taxon>Liliopsida</taxon>
        <taxon>Asparagales</taxon>
        <taxon>Asparagaceae</taxon>
        <taxon>Asparagoideae</taxon>
        <taxon>Asparagus</taxon>
    </lineage>
</organism>
<reference evidence="2" key="1">
    <citation type="journal article" date="2017" name="Nat. Commun.">
        <title>The asparagus genome sheds light on the origin and evolution of a young Y chromosome.</title>
        <authorList>
            <person name="Harkess A."/>
            <person name="Zhou J."/>
            <person name="Xu C."/>
            <person name="Bowers J.E."/>
            <person name="Van der Hulst R."/>
            <person name="Ayyampalayam S."/>
            <person name="Mercati F."/>
            <person name="Riccardi P."/>
            <person name="McKain M.R."/>
            <person name="Kakrana A."/>
            <person name="Tang H."/>
            <person name="Ray J."/>
            <person name="Groenendijk J."/>
            <person name="Arikit S."/>
            <person name="Mathioni S.M."/>
            <person name="Nakano M."/>
            <person name="Shan H."/>
            <person name="Telgmann-Rauber A."/>
            <person name="Kanno A."/>
            <person name="Yue Z."/>
            <person name="Chen H."/>
            <person name="Li W."/>
            <person name="Chen Y."/>
            <person name="Xu X."/>
            <person name="Zhang Y."/>
            <person name="Luo S."/>
            <person name="Chen H."/>
            <person name="Gao J."/>
            <person name="Mao Z."/>
            <person name="Pires J.C."/>
            <person name="Luo M."/>
            <person name="Kudrna D."/>
            <person name="Wing R.A."/>
            <person name="Meyers B.C."/>
            <person name="Yi K."/>
            <person name="Kong H."/>
            <person name="Lavrijsen P."/>
            <person name="Sunseri F."/>
            <person name="Falavigna A."/>
            <person name="Ye Y."/>
            <person name="Leebens-Mack J.H."/>
            <person name="Chen G."/>
        </authorList>
    </citation>
    <scope>NUCLEOTIDE SEQUENCE [LARGE SCALE GENOMIC DNA]</scope>
    <source>
        <strain evidence="2">cv. DH0086</strain>
    </source>
</reference>
<name>A0A5P1FI56_ASPOF</name>
<protein>
    <submittedName>
        <fullName evidence="1">Uncharacterized protein</fullName>
    </submittedName>
</protein>
<dbReference type="Proteomes" id="UP000243459">
    <property type="component" value="Chromosome 3"/>
</dbReference>
<proteinExistence type="predicted"/>
<dbReference type="Gramene" id="ONK76270">
    <property type="protein sequence ID" value="ONK76270"/>
    <property type="gene ID" value="A4U43_C03F25860"/>
</dbReference>
<evidence type="ECO:0000313" key="1">
    <source>
        <dbReference type="EMBL" id="ONK76270.1"/>
    </source>
</evidence>
<gene>
    <name evidence="1" type="ORF">A4U43_C03F25860</name>
</gene>
<accession>A0A5P1FI56</accession>
<sequence>MILQVPDGRQRSTKEHVPCGELSKMNFTACSQLSSLVDAVDALINATFRNILTLQGTSKKVLLVKLLAHNLHHLLTPIVELRLDLCLSIGIFREDCESQLRLNRLQSGEVTKTSLEDYFNLKAELTNKERRMVHHRVQTVRGLVGDKVGAYEAEEYLILLTKEYDAKINKVLYQVGLLEEVWLGDCLRSNFVK</sequence>
<dbReference type="AlphaFoldDB" id="A0A5P1FI56"/>
<keyword evidence="2" id="KW-1185">Reference proteome</keyword>